<comment type="function">
    <text evidence="9">Catalyzes the NADPH-dependent rearrangement and reduction of 1-deoxy-D-xylulose-5-phosphate (DXP) to 2-C-methyl-D-erythritol 4-phosphate (MEP).</text>
</comment>
<sequence length="387" mass="43317">MKNIVLLGASGSIGTQTIDVVLHHSEKFRIIGLSVGHNIPKLKEILSQVNTVRYVSVADAQHLSELEELYPDITFYSGDEGLVKLAKLTDYDIFVDAVVGFRGLLPCLEAINNGKDIALANKESLVAGGPLVKEALKRNKVRLYPIDSEHSAILQCLQGNDKKEVDKLIVTASGGSFRDKSREELKDVTVEQALKHPNWSMGGRITIDSATMMNKGFEVIEAHYLFDLPYEQIDVILHRESVIHSMVQYQDHAIIAQLGSADMRLPIQYALSYPNRLVMHNDEPFGFTKYPALHFEKMDFERYPLLALAYEVGRKGGNLGAIMNAADEEAVSLFLNKKISFLSIETYIENAVRNLPFIQNPTLEEIIDSDKKARQFVIDQWKKGAVS</sequence>
<gene>
    <name evidence="13" type="primary">dxr2</name>
    <name evidence="9" type="synonym">dxr</name>
    <name evidence="13" type="ORF">Aargi30884_06880</name>
</gene>
<evidence type="ECO:0000256" key="1">
    <source>
        <dbReference type="ARBA" id="ARBA00005094"/>
    </source>
</evidence>
<dbReference type="EC" id="1.1.1.267" evidence="9"/>
<dbReference type="PANTHER" id="PTHR30525:SF0">
    <property type="entry name" value="1-DEOXY-D-XYLULOSE 5-PHOSPHATE REDUCTOISOMERASE, CHLOROPLASTIC"/>
    <property type="match status" value="1"/>
</dbReference>
<comment type="caution">
    <text evidence="9">Lacks conserved residue(s) required for the propagation of feature annotation.</text>
</comment>
<evidence type="ECO:0000256" key="7">
    <source>
        <dbReference type="ARBA" id="ARBA00023229"/>
    </source>
</evidence>
<evidence type="ECO:0000256" key="6">
    <source>
        <dbReference type="ARBA" id="ARBA00023211"/>
    </source>
</evidence>
<dbReference type="NCBIfam" id="TIGR00243">
    <property type="entry name" value="Dxr"/>
    <property type="match status" value="1"/>
</dbReference>
<dbReference type="Proteomes" id="UP000464754">
    <property type="component" value="Chromosome"/>
</dbReference>
<dbReference type="PIRSF" id="PIRSF006205">
    <property type="entry name" value="Dxp_reductismrs"/>
    <property type="match status" value="1"/>
</dbReference>
<feature type="binding site" evidence="9">
    <location>
        <position position="218"/>
    </location>
    <ligand>
        <name>Mn(2+)</name>
        <dbReference type="ChEBI" id="CHEBI:29035"/>
    </ligand>
</feature>
<keyword evidence="6 9" id="KW-0464">Manganese</keyword>
<dbReference type="SUPFAM" id="SSF69055">
    <property type="entry name" value="1-deoxy-D-xylulose-5-phosphate reductoisomerase, C-terminal domain"/>
    <property type="match status" value="1"/>
</dbReference>
<feature type="binding site" evidence="9">
    <location>
        <position position="149"/>
    </location>
    <ligand>
        <name>Mn(2+)</name>
        <dbReference type="ChEBI" id="CHEBI:29035"/>
    </ligand>
</feature>
<dbReference type="InterPro" id="IPR026877">
    <property type="entry name" value="DXPR_C"/>
</dbReference>
<evidence type="ECO:0000259" key="11">
    <source>
        <dbReference type="Pfam" id="PF08436"/>
    </source>
</evidence>
<evidence type="ECO:0000256" key="2">
    <source>
        <dbReference type="ARBA" id="ARBA00006825"/>
    </source>
</evidence>
<feature type="binding site" evidence="9">
    <location>
        <position position="123"/>
    </location>
    <ligand>
        <name>NADPH</name>
        <dbReference type="ChEBI" id="CHEBI:57783"/>
    </ligand>
</feature>
<dbReference type="InterPro" id="IPR013512">
    <property type="entry name" value="DXP_reductoisomerase_N"/>
</dbReference>
<feature type="domain" description="1-deoxy-D-xylulose 5-phosphate reductoisomerase C-terminal" evidence="11">
    <location>
        <begin position="143"/>
        <end position="226"/>
    </location>
</feature>
<proteinExistence type="inferred from homology"/>
<comment type="cofactor">
    <cofactor evidence="9">
        <name>Mg(2+)</name>
        <dbReference type="ChEBI" id="CHEBI:18420"/>
    </cofactor>
    <cofactor evidence="9">
        <name>Mn(2+)</name>
        <dbReference type="ChEBI" id="CHEBI:29035"/>
    </cofactor>
</comment>
<comment type="pathway">
    <text evidence="1 9">Isoprenoid biosynthesis; isopentenyl diphosphate biosynthesis via DXP pathway; isopentenyl diphosphate from 1-deoxy-D-xylulose 5-phosphate: step 1/6.</text>
</comment>
<dbReference type="InterPro" id="IPR013644">
    <property type="entry name" value="DXP_reductoisomerase_C"/>
</dbReference>
<feature type="binding site" evidence="9">
    <location>
        <position position="196"/>
    </location>
    <ligand>
        <name>1-deoxy-D-xylulose 5-phosphate</name>
        <dbReference type="ChEBI" id="CHEBI:57792"/>
    </ligand>
</feature>
<evidence type="ECO:0000256" key="5">
    <source>
        <dbReference type="ARBA" id="ARBA00023002"/>
    </source>
</evidence>
<feature type="binding site" evidence="9">
    <location>
        <position position="12"/>
    </location>
    <ligand>
        <name>NADPH</name>
        <dbReference type="ChEBI" id="CHEBI:57783"/>
    </ligand>
</feature>
<feature type="binding site" evidence="9">
    <location>
        <position position="214"/>
    </location>
    <ligand>
        <name>1-deoxy-D-xylulose 5-phosphate</name>
        <dbReference type="ChEBI" id="CHEBI:57792"/>
    </ligand>
</feature>
<keyword evidence="13" id="KW-0413">Isomerase</keyword>
<evidence type="ECO:0000313" key="13">
    <source>
        <dbReference type="EMBL" id="BBK21785.1"/>
    </source>
</evidence>
<dbReference type="PANTHER" id="PTHR30525">
    <property type="entry name" value="1-DEOXY-D-XYLULOSE 5-PHOSPHATE REDUCTOISOMERASE"/>
    <property type="match status" value="1"/>
</dbReference>
<dbReference type="RefSeq" id="WP_163051544.1">
    <property type="nucleotide sequence ID" value="NZ_AP019695.1"/>
</dbReference>
<dbReference type="Pfam" id="PF02670">
    <property type="entry name" value="DXP_reductoisom"/>
    <property type="match status" value="1"/>
</dbReference>
<evidence type="ECO:0000256" key="4">
    <source>
        <dbReference type="ARBA" id="ARBA00022857"/>
    </source>
</evidence>
<dbReference type="FunFam" id="3.40.50.720:FF:000045">
    <property type="entry name" value="1-deoxy-D-xylulose 5-phosphate reductoisomerase"/>
    <property type="match status" value="1"/>
</dbReference>
<feature type="binding site" evidence="9">
    <location>
        <position position="173"/>
    </location>
    <ligand>
        <name>1-deoxy-D-xylulose 5-phosphate</name>
        <dbReference type="ChEBI" id="CHEBI:57792"/>
    </ligand>
</feature>
<evidence type="ECO:0000256" key="8">
    <source>
        <dbReference type="ARBA" id="ARBA00048543"/>
    </source>
</evidence>
<evidence type="ECO:0000256" key="3">
    <source>
        <dbReference type="ARBA" id="ARBA00022723"/>
    </source>
</evidence>
<feature type="binding site" evidence="9">
    <location>
        <position position="122"/>
    </location>
    <ligand>
        <name>1-deoxy-D-xylulose 5-phosphate</name>
        <dbReference type="ChEBI" id="CHEBI:57792"/>
    </ligand>
</feature>
<dbReference type="GO" id="GO:0051484">
    <property type="term" value="P:isopentenyl diphosphate biosynthetic process, methylerythritol 4-phosphate pathway involved in terpenoid biosynthetic process"/>
    <property type="evidence" value="ECO:0007669"/>
    <property type="project" value="TreeGrafter"/>
</dbReference>
<dbReference type="Gene3D" id="3.40.50.720">
    <property type="entry name" value="NAD(P)-binding Rossmann-like Domain"/>
    <property type="match status" value="1"/>
</dbReference>
<dbReference type="SUPFAM" id="SSF55347">
    <property type="entry name" value="Glyceraldehyde-3-phosphate dehydrogenase-like, C-terminal domain"/>
    <property type="match status" value="1"/>
</dbReference>
<keyword evidence="5 9" id="KW-0560">Oxidoreductase</keyword>
<comment type="similarity">
    <text evidence="2 9">Belongs to the DXR family.</text>
</comment>
<dbReference type="HAMAP" id="MF_00183">
    <property type="entry name" value="DXP_reductoisom"/>
    <property type="match status" value="1"/>
</dbReference>
<comment type="catalytic activity">
    <reaction evidence="8">
        <text>2-C-methyl-D-erythritol 4-phosphate + NADP(+) = 1-deoxy-D-xylulose 5-phosphate + NADPH + H(+)</text>
        <dbReference type="Rhea" id="RHEA:13717"/>
        <dbReference type="ChEBI" id="CHEBI:15378"/>
        <dbReference type="ChEBI" id="CHEBI:57783"/>
        <dbReference type="ChEBI" id="CHEBI:57792"/>
        <dbReference type="ChEBI" id="CHEBI:58262"/>
        <dbReference type="ChEBI" id="CHEBI:58349"/>
        <dbReference type="EC" id="1.1.1.267"/>
    </reaction>
    <physiologicalReaction direction="right-to-left" evidence="8">
        <dbReference type="Rhea" id="RHEA:13719"/>
    </physiologicalReaction>
</comment>
<keyword evidence="3 9" id="KW-0479">Metal-binding</keyword>
<feature type="binding site" evidence="9">
    <location>
        <position position="148"/>
    </location>
    <ligand>
        <name>1-deoxy-D-xylulose 5-phosphate</name>
        <dbReference type="ChEBI" id="CHEBI:57792"/>
    </ligand>
</feature>
<accession>A0A6N4TH80</accession>
<feature type="binding site" evidence="9">
    <location>
        <position position="13"/>
    </location>
    <ligand>
        <name>NADPH</name>
        <dbReference type="ChEBI" id="CHEBI:57783"/>
    </ligand>
</feature>
<dbReference type="NCBIfam" id="NF009114">
    <property type="entry name" value="PRK12464.1"/>
    <property type="match status" value="1"/>
</dbReference>
<feature type="binding site" evidence="9">
    <location>
        <position position="215"/>
    </location>
    <ligand>
        <name>1-deoxy-D-xylulose 5-phosphate</name>
        <dbReference type="ChEBI" id="CHEBI:57792"/>
    </ligand>
</feature>
<dbReference type="GO" id="GO:0070402">
    <property type="term" value="F:NADPH binding"/>
    <property type="evidence" value="ECO:0007669"/>
    <property type="project" value="InterPro"/>
</dbReference>
<reference evidence="14" key="1">
    <citation type="submission" date="2019-05" db="EMBL/GenBank/DDBJ databases">
        <title>Complete genome sequencing of Absiella argi strain JCM 30884.</title>
        <authorList>
            <person name="Sakamoto M."/>
            <person name="Murakami T."/>
            <person name="Mori H."/>
        </authorList>
    </citation>
    <scope>NUCLEOTIDE SEQUENCE [LARGE SCALE GENOMIC DNA]</scope>
    <source>
        <strain evidence="14">JCM 30884</strain>
    </source>
</reference>
<feature type="binding site" evidence="9">
    <location>
        <position position="147"/>
    </location>
    <ligand>
        <name>Mn(2+)</name>
        <dbReference type="ChEBI" id="CHEBI:29035"/>
    </ligand>
</feature>
<dbReference type="Pfam" id="PF13288">
    <property type="entry name" value="DXPR_C"/>
    <property type="match status" value="1"/>
</dbReference>
<dbReference type="KEGG" id="aarg:Aargi30884_06880"/>
<organism evidence="13 14">
    <name type="scientific">Amedibacterium intestinale</name>
    <dbReference type="NCBI Taxonomy" id="2583452"/>
    <lineage>
        <taxon>Bacteria</taxon>
        <taxon>Bacillati</taxon>
        <taxon>Bacillota</taxon>
        <taxon>Erysipelotrichia</taxon>
        <taxon>Erysipelotrichales</taxon>
        <taxon>Erysipelotrichaceae</taxon>
        <taxon>Amedibacterium</taxon>
    </lineage>
</organism>
<dbReference type="InterPro" id="IPR036169">
    <property type="entry name" value="DXPR_C_sf"/>
</dbReference>
<dbReference type="Pfam" id="PF08436">
    <property type="entry name" value="DXP_redisom_C"/>
    <property type="match status" value="1"/>
</dbReference>
<dbReference type="GO" id="GO:0016853">
    <property type="term" value="F:isomerase activity"/>
    <property type="evidence" value="ECO:0007669"/>
    <property type="project" value="UniProtKB-KW"/>
</dbReference>
<feature type="binding site" evidence="9">
    <location>
        <position position="202"/>
    </location>
    <ligand>
        <name>NADPH</name>
        <dbReference type="ChEBI" id="CHEBI:57783"/>
    </ligand>
</feature>
<evidence type="ECO:0000256" key="9">
    <source>
        <dbReference type="HAMAP-Rule" id="MF_00183"/>
    </source>
</evidence>
<protein>
    <recommendedName>
        <fullName evidence="9">1-deoxy-D-xylulose 5-phosphate reductoisomerase</fullName>
        <shortName evidence="9">DXP reductoisomerase</shortName>
        <ecNumber evidence="9">1.1.1.267</ecNumber>
    </recommendedName>
    <alternativeName>
        <fullName evidence="9">1-deoxyxylulose-5-phosphate reductoisomerase</fullName>
    </alternativeName>
    <alternativeName>
        <fullName evidence="9">2-C-methyl-D-erythritol 4-phosphate synthase</fullName>
    </alternativeName>
</protein>
<dbReference type="GO" id="GO:0030145">
    <property type="term" value="F:manganese ion binding"/>
    <property type="evidence" value="ECO:0007669"/>
    <property type="project" value="TreeGrafter"/>
</dbReference>
<feature type="binding site" evidence="9">
    <location>
        <position position="149"/>
    </location>
    <ligand>
        <name>1-deoxy-D-xylulose 5-phosphate</name>
        <dbReference type="ChEBI" id="CHEBI:57792"/>
    </ligand>
</feature>
<feature type="binding site" evidence="9">
    <location>
        <position position="38"/>
    </location>
    <ligand>
        <name>NADPH</name>
        <dbReference type="ChEBI" id="CHEBI:57783"/>
    </ligand>
</feature>
<feature type="domain" description="DXP reductoisomerase C-terminal" evidence="12">
    <location>
        <begin position="258"/>
        <end position="375"/>
    </location>
</feature>
<feature type="binding site" evidence="9">
    <location>
        <position position="218"/>
    </location>
    <ligand>
        <name>1-deoxy-D-xylulose 5-phosphate</name>
        <dbReference type="ChEBI" id="CHEBI:57792"/>
    </ligand>
</feature>
<keyword evidence="7 9" id="KW-0414">Isoprene biosynthesis</keyword>
<keyword evidence="9" id="KW-0460">Magnesium</keyword>
<evidence type="ECO:0000259" key="12">
    <source>
        <dbReference type="Pfam" id="PF13288"/>
    </source>
</evidence>
<dbReference type="InterPro" id="IPR036291">
    <property type="entry name" value="NAD(P)-bd_dom_sf"/>
</dbReference>
<dbReference type="Gene3D" id="1.10.1740.10">
    <property type="match status" value="1"/>
</dbReference>
<feature type="domain" description="1-deoxy-D-xylulose 5-phosphate reductoisomerase N-terminal" evidence="10">
    <location>
        <begin position="4"/>
        <end position="129"/>
    </location>
</feature>
<name>A0A6N4TH80_9FIRM</name>
<dbReference type="AlphaFoldDB" id="A0A6N4TH80"/>
<evidence type="ECO:0000259" key="10">
    <source>
        <dbReference type="Pfam" id="PF02670"/>
    </source>
</evidence>
<dbReference type="GO" id="GO:0030604">
    <property type="term" value="F:1-deoxy-D-xylulose-5-phosphate reductoisomerase activity"/>
    <property type="evidence" value="ECO:0007669"/>
    <property type="project" value="UniProtKB-UniRule"/>
</dbReference>
<dbReference type="SUPFAM" id="SSF51735">
    <property type="entry name" value="NAD(P)-binding Rossmann-fold domains"/>
    <property type="match status" value="1"/>
</dbReference>
<dbReference type="InterPro" id="IPR003821">
    <property type="entry name" value="DXP_reductoisomerase"/>
</dbReference>
<feature type="binding site" evidence="9">
    <location>
        <position position="11"/>
    </location>
    <ligand>
        <name>NADPH</name>
        <dbReference type="ChEBI" id="CHEBI:57783"/>
    </ligand>
</feature>
<feature type="binding site" evidence="9">
    <location>
        <position position="209"/>
    </location>
    <ligand>
        <name>1-deoxy-D-xylulose 5-phosphate</name>
        <dbReference type="ChEBI" id="CHEBI:57792"/>
    </ligand>
</feature>
<keyword evidence="4 9" id="KW-0521">NADP</keyword>
<evidence type="ECO:0000313" key="14">
    <source>
        <dbReference type="Proteomes" id="UP000464754"/>
    </source>
</evidence>
<dbReference type="UniPathway" id="UPA00056">
    <property type="reaction ID" value="UER00092"/>
</dbReference>
<keyword evidence="14" id="KW-1185">Reference proteome</keyword>
<feature type="binding site" evidence="9">
    <location>
        <position position="36"/>
    </location>
    <ligand>
        <name>NADPH</name>
        <dbReference type="ChEBI" id="CHEBI:57783"/>
    </ligand>
</feature>
<feature type="binding site" evidence="9">
    <location>
        <position position="121"/>
    </location>
    <ligand>
        <name>NADPH</name>
        <dbReference type="ChEBI" id="CHEBI:57783"/>
    </ligand>
</feature>
<dbReference type="EMBL" id="AP019695">
    <property type="protein sequence ID" value="BBK21785.1"/>
    <property type="molecule type" value="Genomic_DNA"/>
</dbReference>